<dbReference type="KEGG" id="blq:L21SP5_03321"/>
<dbReference type="Pfam" id="PF08241">
    <property type="entry name" value="Methyltransf_11"/>
    <property type="match status" value="1"/>
</dbReference>
<evidence type="ECO:0000259" key="2">
    <source>
        <dbReference type="Pfam" id="PF08241"/>
    </source>
</evidence>
<dbReference type="OrthoDB" id="3896938at2"/>
<dbReference type="AlphaFoldDB" id="A0A0S2I3M0"/>
<dbReference type="InterPro" id="IPR050447">
    <property type="entry name" value="Erg6_SMT_methyltransf"/>
</dbReference>
<reference evidence="3 4" key="1">
    <citation type="submission" date="2015-11" db="EMBL/GenBank/DDBJ databases">
        <title>Description and complete genome sequence of a novel strain predominating in hypersaline microbial mats and representing a new family of the Bacteriodetes phylum.</title>
        <authorList>
            <person name="Spring S."/>
            <person name="Bunk B."/>
            <person name="Sproer C."/>
            <person name="Klenk H.-P."/>
        </authorList>
    </citation>
    <scope>NUCLEOTIDE SEQUENCE [LARGE SCALE GENOMIC DNA]</scope>
    <source>
        <strain evidence="3 4">L21-Spi-D4</strain>
    </source>
</reference>
<dbReference type="EMBL" id="CP013118">
    <property type="protein sequence ID" value="ALO16934.1"/>
    <property type="molecule type" value="Genomic_DNA"/>
</dbReference>
<evidence type="ECO:0000256" key="1">
    <source>
        <dbReference type="ARBA" id="ARBA00022679"/>
    </source>
</evidence>
<dbReference type="GO" id="GO:0008757">
    <property type="term" value="F:S-adenosylmethionine-dependent methyltransferase activity"/>
    <property type="evidence" value="ECO:0007669"/>
    <property type="project" value="InterPro"/>
</dbReference>
<organism evidence="3 4">
    <name type="scientific">Salinivirga cyanobacteriivorans</name>
    <dbReference type="NCBI Taxonomy" id="1307839"/>
    <lineage>
        <taxon>Bacteria</taxon>
        <taxon>Pseudomonadati</taxon>
        <taxon>Bacteroidota</taxon>
        <taxon>Bacteroidia</taxon>
        <taxon>Bacteroidales</taxon>
        <taxon>Salinivirgaceae</taxon>
        <taxon>Salinivirga</taxon>
    </lineage>
</organism>
<name>A0A0S2I3M0_9BACT</name>
<proteinExistence type="predicted"/>
<dbReference type="Gene3D" id="3.40.50.150">
    <property type="entry name" value="Vaccinia Virus protein VP39"/>
    <property type="match status" value="1"/>
</dbReference>
<dbReference type="Proteomes" id="UP000064893">
    <property type="component" value="Chromosome"/>
</dbReference>
<keyword evidence="4" id="KW-1185">Reference proteome</keyword>
<dbReference type="GO" id="GO:0032259">
    <property type="term" value="P:methylation"/>
    <property type="evidence" value="ECO:0007669"/>
    <property type="project" value="UniProtKB-KW"/>
</dbReference>
<feature type="domain" description="Methyltransferase type 11" evidence="2">
    <location>
        <begin position="125"/>
        <end position="173"/>
    </location>
</feature>
<dbReference type="PANTHER" id="PTHR44068">
    <property type="entry name" value="ZGC:194242"/>
    <property type="match status" value="1"/>
</dbReference>
<dbReference type="InterPro" id="IPR029063">
    <property type="entry name" value="SAM-dependent_MTases_sf"/>
</dbReference>
<dbReference type="RefSeq" id="WP_057954275.1">
    <property type="nucleotide sequence ID" value="NZ_CP013118.1"/>
</dbReference>
<sequence length="260" mass="30957">MQKIIQLVTRFIPRETMQRLAHFFLRIVSLFYRGKQYEDPINGITYRKLLPYGRINARQNALAPDSMSLERHRGIWLFLKNHTNFFTEQIRFLHVAPEYCFLRLFKKQKNLNYITGDLSSPWADVKMDIREMPFKNNEFDAAMCNHVFEHVWEDVQSMKEFYRVLKPGGWAIFQVPIRWNTPKTIEDNTITDPVEKEKRFGQRDHVRYYGADYTDRLQEAGFKVNVVDLTEELSEVQLKRYGLLSSEKIIFCQKGEKTAN</sequence>
<evidence type="ECO:0000313" key="3">
    <source>
        <dbReference type="EMBL" id="ALO16934.1"/>
    </source>
</evidence>
<dbReference type="PANTHER" id="PTHR44068:SF11">
    <property type="entry name" value="GERANYL DIPHOSPHATE 2-C-METHYLTRANSFERASE"/>
    <property type="match status" value="1"/>
</dbReference>
<keyword evidence="1 3" id="KW-0808">Transferase</keyword>
<keyword evidence="3" id="KW-0489">Methyltransferase</keyword>
<dbReference type="STRING" id="1307839.L21SP5_03321"/>
<gene>
    <name evidence="3" type="ORF">L21SP5_03321</name>
</gene>
<dbReference type="InterPro" id="IPR013216">
    <property type="entry name" value="Methyltransf_11"/>
</dbReference>
<protein>
    <submittedName>
        <fullName evidence="3">Methyltransferase domain protein</fullName>
    </submittedName>
</protein>
<evidence type="ECO:0000313" key="4">
    <source>
        <dbReference type="Proteomes" id="UP000064893"/>
    </source>
</evidence>
<dbReference type="SUPFAM" id="SSF53335">
    <property type="entry name" value="S-adenosyl-L-methionine-dependent methyltransferases"/>
    <property type="match status" value="1"/>
</dbReference>
<accession>A0A0S2I3M0</accession>
<dbReference type="CDD" id="cd02440">
    <property type="entry name" value="AdoMet_MTases"/>
    <property type="match status" value="1"/>
</dbReference>